<keyword evidence="5" id="KW-1185">Reference proteome</keyword>
<dbReference type="EMBL" id="FXBJ01000002">
    <property type="protein sequence ID" value="SMH33810.1"/>
    <property type="molecule type" value="Genomic_DNA"/>
</dbReference>
<evidence type="ECO:0000313" key="4">
    <source>
        <dbReference type="EMBL" id="SMH33810.1"/>
    </source>
</evidence>
<evidence type="ECO:0000256" key="2">
    <source>
        <dbReference type="SAM" id="Phobius"/>
    </source>
</evidence>
<protein>
    <submittedName>
        <fullName evidence="4">Transcriptional attenuator, LytR family</fullName>
    </submittedName>
</protein>
<proteinExistence type="inferred from homology"/>
<dbReference type="NCBIfam" id="TIGR00350">
    <property type="entry name" value="lytR_cpsA_psr"/>
    <property type="match status" value="1"/>
</dbReference>
<evidence type="ECO:0000313" key="5">
    <source>
        <dbReference type="Proteomes" id="UP000193435"/>
    </source>
</evidence>
<gene>
    <name evidence="4" type="ORF">SAMN04488700_1572</name>
</gene>
<organism evidence="4 5">
    <name type="scientific">Carnobacterium iners</name>
    <dbReference type="NCBI Taxonomy" id="1073423"/>
    <lineage>
        <taxon>Bacteria</taxon>
        <taxon>Bacillati</taxon>
        <taxon>Bacillota</taxon>
        <taxon>Bacilli</taxon>
        <taxon>Lactobacillales</taxon>
        <taxon>Carnobacteriaceae</taxon>
        <taxon>Carnobacterium</taxon>
    </lineage>
</organism>
<reference evidence="4 5" key="1">
    <citation type="submission" date="2017-04" db="EMBL/GenBank/DDBJ databases">
        <authorList>
            <person name="Afonso C.L."/>
            <person name="Miller P.J."/>
            <person name="Scott M.A."/>
            <person name="Spackman E."/>
            <person name="Goraichik I."/>
            <person name="Dimitrov K.M."/>
            <person name="Suarez D.L."/>
            <person name="Swayne D.E."/>
        </authorList>
    </citation>
    <scope>NUCLEOTIDE SEQUENCE [LARGE SCALE GENOMIC DNA]</scope>
    <source>
        <strain evidence="4 5">LMG26642</strain>
    </source>
</reference>
<evidence type="ECO:0000256" key="1">
    <source>
        <dbReference type="ARBA" id="ARBA00006068"/>
    </source>
</evidence>
<feature type="domain" description="Cell envelope-related transcriptional attenuator" evidence="3">
    <location>
        <begin position="97"/>
        <end position="241"/>
    </location>
</feature>
<keyword evidence="2" id="KW-0472">Membrane</keyword>
<dbReference type="RefSeq" id="WP_085559707.1">
    <property type="nucleotide sequence ID" value="NZ_FOAH01000035.1"/>
</dbReference>
<dbReference type="PANTHER" id="PTHR33392">
    <property type="entry name" value="POLYISOPRENYL-TEICHOIC ACID--PEPTIDOGLYCAN TEICHOIC ACID TRANSFERASE TAGU"/>
    <property type="match status" value="1"/>
</dbReference>
<dbReference type="STRING" id="1073423.SAMN04488700_1572"/>
<dbReference type="Proteomes" id="UP000193435">
    <property type="component" value="Unassembled WGS sequence"/>
</dbReference>
<dbReference type="AlphaFoldDB" id="A0A1X7NAM0"/>
<feature type="transmembrane region" description="Helical" evidence="2">
    <location>
        <begin position="21"/>
        <end position="42"/>
    </location>
</feature>
<dbReference type="OrthoDB" id="27330at2"/>
<dbReference type="PANTHER" id="PTHR33392:SF6">
    <property type="entry name" value="POLYISOPRENYL-TEICHOIC ACID--PEPTIDOGLYCAN TEICHOIC ACID TRANSFERASE TAGU"/>
    <property type="match status" value="1"/>
</dbReference>
<dbReference type="InterPro" id="IPR050922">
    <property type="entry name" value="LytR/CpsA/Psr_CW_biosynth"/>
</dbReference>
<dbReference type="Pfam" id="PF03816">
    <property type="entry name" value="LytR_cpsA_psr"/>
    <property type="match status" value="1"/>
</dbReference>
<dbReference type="Gene3D" id="3.40.630.190">
    <property type="entry name" value="LCP protein"/>
    <property type="match status" value="1"/>
</dbReference>
<name>A0A1X7NAM0_9LACT</name>
<keyword evidence="2" id="KW-0812">Transmembrane</keyword>
<sequence>MAESRSRVRKNSNKSPQKKKKGLKIGLLILVVLLTVFGLYIWKVYSDVTGTTEKIYKNVDDKEEVRNSPVNIDKSDSFSVLMLGVDTGDLGRTEQGRSDTMMVMTINPRTNTSKIVSIPRDTYTEIVGKGTMDKINHAYAFGGTAMAMNTVQKLLDIPIDYYVEVNMQGVQDLVDTVGGVNVTSPLTFDYDGYSFIEGQTKTLGGAEALAFSRMRYEDPEGDYGRQKRQRQVLEAIVKKAATFSTITNYKDVLGTMENNLQTNLAFEDMVDIFSKYRSATSNIEQIQLEGTGIMLDNISYQQVSEEELNRVSTLLKEQLEID</sequence>
<accession>A0A1X7NAM0</accession>
<comment type="similarity">
    <text evidence="1">Belongs to the LytR/CpsA/Psr (LCP) family.</text>
</comment>
<keyword evidence="2" id="KW-1133">Transmembrane helix</keyword>
<dbReference type="InterPro" id="IPR004474">
    <property type="entry name" value="LytR_CpsA_psr"/>
</dbReference>
<evidence type="ECO:0000259" key="3">
    <source>
        <dbReference type="Pfam" id="PF03816"/>
    </source>
</evidence>